<sequence>MPSSKHALPHARTMEATSEEIDVESLDEDEEMPPLRLSSSSSSSSDENSDFPASTSPIVSVDRDVVGEESLATLKISLLDEPLPQHKIETMAGTRVLTRKQYRAFEKIIPMKRGRFSINEDVRLSKNWRNFCTVHNWSPKNISPFLRMRSENGTYLIPALEERRKFVQFLAKDMKNRSLYSVYSRFRKMHNQPENSGQYTKREDDTILRNLSLGTSACSTLAKQLKRDKLSIRHRMKVLQAKMSNSANLL</sequence>
<dbReference type="AlphaFoldDB" id="A0A232ET93"/>
<dbReference type="STRING" id="543379.A0A232ET93"/>
<comment type="caution">
    <text evidence="5">The sequence shown here is derived from an EMBL/GenBank/DDBJ whole genome shotgun (WGS) entry which is preliminary data.</text>
</comment>
<keyword evidence="2" id="KW-0238">DNA-binding</keyword>
<dbReference type="Proteomes" id="UP000215335">
    <property type="component" value="Unassembled WGS sequence"/>
</dbReference>
<evidence type="ECO:0000256" key="1">
    <source>
        <dbReference type="ARBA" id="ARBA00004123"/>
    </source>
</evidence>
<dbReference type="PANTHER" id="PTHR46380">
    <property type="entry name" value="CYCLIN-D-BINDING MYB-LIKE TRANSCRIPTION FACTOR 1"/>
    <property type="match status" value="1"/>
</dbReference>
<evidence type="ECO:0000256" key="4">
    <source>
        <dbReference type="SAM" id="MobiDB-lite"/>
    </source>
</evidence>
<dbReference type="OrthoDB" id="5812619at2759"/>
<accession>A0A232ET93</accession>
<dbReference type="InterPro" id="IPR051651">
    <property type="entry name" value="DMTF1_DNA-bind_reg"/>
</dbReference>
<organism evidence="5 6">
    <name type="scientific">Trichomalopsis sarcophagae</name>
    <dbReference type="NCBI Taxonomy" id="543379"/>
    <lineage>
        <taxon>Eukaryota</taxon>
        <taxon>Metazoa</taxon>
        <taxon>Ecdysozoa</taxon>
        <taxon>Arthropoda</taxon>
        <taxon>Hexapoda</taxon>
        <taxon>Insecta</taxon>
        <taxon>Pterygota</taxon>
        <taxon>Neoptera</taxon>
        <taxon>Endopterygota</taxon>
        <taxon>Hymenoptera</taxon>
        <taxon>Apocrita</taxon>
        <taxon>Proctotrupomorpha</taxon>
        <taxon>Chalcidoidea</taxon>
        <taxon>Pteromalidae</taxon>
        <taxon>Pteromalinae</taxon>
        <taxon>Trichomalopsis</taxon>
    </lineage>
</organism>
<dbReference type="GO" id="GO:0000981">
    <property type="term" value="F:DNA-binding transcription factor activity, RNA polymerase II-specific"/>
    <property type="evidence" value="ECO:0007669"/>
    <property type="project" value="TreeGrafter"/>
</dbReference>
<name>A0A232ET93_9HYME</name>
<feature type="region of interest" description="Disordered" evidence="4">
    <location>
        <begin position="1"/>
        <end position="57"/>
    </location>
</feature>
<dbReference type="GO" id="GO:0005634">
    <property type="term" value="C:nucleus"/>
    <property type="evidence" value="ECO:0007669"/>
    <property type="project" value="UniProtKB-SubCell"/>
</dbReference>
<protein>
    <submittedName>
        <fullName evidence="5">Uncharacterized protein</fullName>
    </submittedName>
</protein>
<comment type="subcellular location">
    <subcellularLocation>
        <location evidence="1">Nucleus</location>
    </subcellularLocation>
</comment>
<evidence type="ECO:0000256" key="2">
    <source>
        <dbReference type="ARBA" id="ARBA00023125"/>
    </source>
</evidence>
<keyword evidence="6" id="KW-1185">Reference proteome</keyword>
<evidence type="ECO:0000313" key="5">
    <source>
        <dbReference type="EMBL" id="OXU21537.1"/>
    </source>
</evidence>
<dbReference type="PANTHER" id="PTHR46380:SF2">
    <property type="entry name" value="CYCLIN-D-BINDING MYB-LIKE TRANSCRIPTION FACTOR 1"/>
    <property type="match status" value="1"/>
</dbReference>
<proteinExistence type="predicted"/>
<reference evidence="5 6" key="1">
    <citation type="journal article" date="2017" name="Curr. Biol.">
        <title>The Evolution of Venom by Co-option of Single-Copy Genes.</title>
        <authorList>
            <person name="Martinson E.O."/>
            <person name="Mrinalini"/>
            <person name="Kelkar Y.D."/>
            <person name="Chang C.H."/>
            <person name="Werren J.H."/>
        </authorList>
    </citation>
    <scope>NUCLEOTIDE SEQUENCE [LARGE SCALE GENOMIC DNA]</scope>
    <source>
        <strain evidence="5 6">Alberta</strain>
        <tissue evidence="5">Whole body</tissue>
    </source>
</reference>
<keyword evidence="3" id="KW-0539">Nucleus</keyword>
<dbReference type="EMBL" id="NNAY01002330">
    <property type="protein sequence ID" value="OXU21537.1"/>
    <property type="molecule type" value="Genomic_DNA"/>
</dbReference>
<evidence type="ECO:0000256" key="3">
    <source>
        <dbReference type="ARBA" id="ARBA00023242"/>
    </source>
</evidence>
<gene>
    <name evidence="5" type="ORF">TSAR_002539</name>
</gene>
<feature type="compositionally biased region" description="Acidic residues" evidence="4">
    <location>
        <begin position="17"/>
        <end position="32"/>
    </location>
</feature>
<evidence type="ECO:0000313" key="6">
    <source>
        <dbReference type="Proteomes" id="UP000215335"/>
    </source>
</evidence>
<dbReference type="GO" id="GO:0000978">
    <property type="term" value="F:RNA polymerase II cis-regulatory region sequence-specific DNA binding"/>
    <property type="evidence" value="ECO:0007669"/>
    <property type="project" value="TreeGrafter"/>
</dbReference>